<comment type="caution">
    <text evidence="2">The sequence shown here is derived from an EMBL/GenBank/DDBJ whole genome shotgun (WGS) entry which is preliminary data.</text>
</comment>
<keyword evidence="3" id="KW-1185">Reference proteome</keyword>
<feature type="region of interest" description="Disordered" evidence="1">
    <location>
        <begin position="92"/>
        <end position="131"/>
    </location>
</feature>
<accession>A0A9D4DZP1</accession>
<reference evidence="2" key="1">
    <citation type="journal article" date="2019" name="bioRxiv">
        <title>The Genome of the Zebra Mussel, Dreissena polymorpha: A Resource for Invasive Species Research.</title>
        <authorList>
            <person name="McCartney M.A."/>
            <person name="Auch B."/>
            <person name="Kono T."/>
            <person name="Mallez S."/>
            <person name="Zhang Y."/>
            <person name="Obille A."/>
            <person name="Becker A."/>
            <person name="Abrahante J.E."/>
            <person name="Garbe J."/>
            <person name="Badalamenti J.P."/>
            <person name="Herman A."/>
            <person name="Mangelson H."/>
            <person name="Liachko I."/>
            <person name="Sullivan S."/>
            <person name="Sone E.D."/>
            <person name="Koren S."/>
            <person name="Silverstein K.A.T."/>
            <person name="Beckman K.B."/>
            <person name="Gohl D.M."/>
        </authorList>
    </citation>
    <scope>NUCLEOTIDE SEQUENCE</scope>
    <source>
        <strain evidence="2">Duluth1</strain>
        <tissue evidence="2">Whole animal</tissue>
    </source>
</reference>
<protein>
    <submittedName>
        <fullName evidence="2">Uncharacterized protein</fullName>
    </submittedName>
</protein>
<name>A0A9D4DZP1_DREPO</name>
<proteinExistence type="predicted"/>
<reference evidence="2" key="2">
    <citation type="submission" date="2020-11" db="EMBL/GenBank/DDBJ databases">
        <authorList>
            <person name="McCartney M.A."/>
            <person name="Auch B."/>
            <person name="Kono T."/>
            <person name="Mallez S."/>
            <person name="Becker A."/>
            <person name="Gohl D.M."/>
            <person name="Silverstein K.A.T."/>
            <person name="Koren S."/>
            <person name="Bechman K.B."/>
            <person name="Herman A."/>
            <person name="Abrahante J.E."/>
            <person name="Garbe J."/>
        </authorList>
    </citation>
    <scope>NUCLEOTIDE SEQUENCE</scope>
    <source>
        <strain evidence="2">Duluth1</strain>
        <tissue evidence="2">Whole animal</tissue>
    </source>
</reference>
<evidence type="ECO:0000256" key="1">
    <source>
        <dbReference type="SAM" id="MobiDB-lite"/>
    </source>
</evidence>
<dbReference type="AlphaFoldDB" id="A0A9D4DZP1"/>
<evidence type="ECO:0000313" key="2">
    <source>
        <dbReference type="EMBL" id="KAH3769796.1"/>
    </source>
</evidence>
<dbReference type="EMBL" id="JAIWYP010000009">
    <property type="protein sequence ID" value="KAH3769796.1"/>
    <property type="molecule type" value="Genomic_DNA"/>
</dbReference>
<dbReference type="Proteomes" id="UP000828390">
    <property type="component" value="Unassembled WGS sequence"/>
</dbReference>
<organism evidence="2 3">
    <name type="scientific">Dreissena polymorpha</name>
    <name type="common">Zebra mussel</name>
    <name type="synonym">Mytilus polymorpha</name>
    <dbReference type="NCBI Taxonomy" id="45954"/>
    <lineage>
        <taxon>Eukaryota</taxon>
        <taxon>Metazoa</taxon>
        <taxon>Spiralia</taxon>
        <taxon>Lophotrochozoa</taxon>
        <taxon>Mollusca</taxon>
        <taxon>Bivalvia</taxon>
        <taxon>Autobranchia</taxon>
        <taxon>Heteroconchia</taxon>
        <taxon>Euheterodonta</taxon>
        <taxon>Imparidentia</taxon>
        <taxon>Neoheterodontei</taxon>
        <taxon>Myida</taxon>
        <taxon>Dreissenoidea</taxon>
        <taxon>Dreissenidae</taxon>
        <taxon>Dreissena</taxon>
    </lineage>
</organism>
<sequence>MSRECRHTTFSRHSSDILSTLNTTRDNSVDISLLPFANAGRPARTGMILTLFSGAAPVEAVNPDWLRAPLRPGIAPVVAGTGSVPAEHRYTVTPPELTSYGNAPVSPRPSPVMPRRSPSECRYRSGRAPVF</sequence>
<gene>
    <name evidence="2" type="ORF">DPMN_171072</name>
</gene>
<evidence type="ECO:0000313" key="3">
    <source>
        <dbReference type="Proteomes" id="UP000828390"/>
    </source>
</evidence>